<dbReference type="Gramene" id="KCW54439">
    <property type="protein sequence ID" value="KCW54439"/>
    <property type="gene ID" value="EUGRSUZ_I00382"/>
</dbReference>
<reference evidence="1" key="1">
    <citation type="submission" date="2013-07" db="EMBL/GenBank/DDBJ databases">
        <title>The genome of Eucalyptus grandis.</title>
        <authorList>
            <person name="Schmutz J."/>
            <person name="Hayes R."/>
            <person name="Myburg A."/>
            <person name="Tuskan G."/>
            <person name="Grattapaglia D."/>
            <person name="Rokhsar D.S."/>
        </authorList>
    </citation>
    <scope>NUCLEOTIDE SEQUENCE</scope>
    <source>
        <tissue evidence="1">Leaf extractions</tissue>
    </source>
</reference>
<organism evidence="1">
    <name type="scientific">Eucalyptus grandis</name>
    <name type="common">Flooded gum</name>
    <dbReference type="NCBI Taxonomy" id="71139"/>
    <lineage>
        <taxon>Eukaryota</taxon>
        <taxon>Viridiplantae</taxon>
        <taxon>Streptophyta</taxon>
        <taxon>Embryophyta</taxon>
        <taxon>Tracheophyta</taxon>
        <taxon>Spermatophyta</taxon>
        <taxon>Magnoliopsida</taxon>
        <taxon>eudicotyledons</taxon>
        <taxon>Gunneridae</taxon>
        <taxon>Pentapetalae</taxon>
        <taxon>rosids</taxon>
        <taxon>malvids</taxon>
        <taxon>Myrtales</taxon>
        <taxon>Myrtaceae</taxon>
        <taxon>Myrtoideae</taxon>
        <taxon>Eucalypteae</taxon>
        <taxon>Eucalyptus</taxon>
    </lineage>
</organism>
<gene>
    <name evidence="1" type="ORF">EUGRSUZ_I00382</name>
</gene>
<sequence>MPWIIHKVDRNNIFLHHLRRNLFNCMKEEDFIKLKQQDAPKRESGFGFVINVTPESMYKRSMNCKEKKNN</sequence>
<dbReference type="InParanoid" id="A0A059AL31"/>
<proteinExistence type="predicted"/>
<accession>A0A059AL31</accession>
<name>A0A059AL31_EUCGR</name>
<dbReference type="AlphaFoldDB" id="A0A059AL31"/>
<evidence type="ECO:0000313" key="1">
    <source>
        <dbReference type="EMBL" id="KCW54439.1"/>
    </source>
</evidence>
<dbReference type="EMBL" id="KK198761">
    <property type="protein sequence ID" value="KCW54439.1"/>
    <property type="molecule type" value="Genomic_DNA"/>
</dbReference>
<protein>
    <submittedName>
        <fullName evidence="1">Uncharacterized protein</fullName>
    </submittedName>
</protein>